<name>A0ABT8CWZ0_9FLAO</name>
<feature type="transmembrane region" description="Helical" evidence="1">
    <location>
        <begin position="87"/>
        <end position="105"/>
    </location>
</feature>
<gene>
    <name evidence="2" type="ORF">QW060_11080</name>
</gene>
<sequence length="114" mass="13034">MTDIENYIGVLSLCGVSFILAGLAMLFFPPKKINSLYGYRTTNSMKNQNNWDFAQKYSTKFMLLLSIVFLLIATINIILSVPEPVRMIIEFIVLLSGIGCMFWKVEKEIKKQQS</sequence>
<evidence type="ECO:0000313" key="3">
    <source>
        <dbReference type="Proteomes" id="UP001242368"/>
    </source>
</evidence>
<evidence type="ECO:0000256" key="1">
    <source>
        <dbReference type="SAM" id="Phobius"/>
    </source>
</evidence>
<keyword evidence="1" id="KW-0472">Membrane</keyword>
<accession>A0ABT8CWZ0</accession>
<dbReference type="Proteomes" id="UP001242368">
    <property type="component" value="Unassembled WGS sequence"/>
</dbReference>
<reference evidence="3" key="1">
    <citation type="journal article" date="2019" name="Int. J. Syst. Evol. Microbiol.">
        <title>The Global Catalogue of Microorganisms (GCM) 10K type strain sequencing project: providing services to taxonomists for standard genome sequencing and annotation.</title>
        <authorList>
            <consortium name="The Broad Institute Genomics Platform"/>
            <consortium name="The Broad Institute Genome Sequencing Center for Infectious Disease"/>
            <person name="Wu L."/>
            <person name="Ma J."/>
        </authorList>
    </citation>
    <scope>NUCLEOTIDE SEQUENCE [LARGE SCALE GENOMIC DNA]</scope>
    <source>
        <strain evidence="3">CECT 7184</strain>
    </source>
</reference>
<feature type="transmembrane region" description="Helical" evidence="1">
    <location>
        <begin position="61"/>
        <end position="81"/>
    </location>
</feature>
<dbReference type="EMBL" id="JAUFQU010000001">
    <property type="protein sequence ID" value="MDN3707665.1"/>
    <property type="molecule type" value="Genomic_DNA"/>
</dbReference>
<keyword evidence="1" id="KW-1133">Transmembrane helix</keyword>
<dbReference type="Pfam" id="PF13630">
    <property type="entry name" value="SdpI"/>
    <property type="match status" value="1"/>
</dbReference>
<organism evidence="2 3">
    <name type="scientific">Paenimyroides ceti</name>
    <dbReference type="NCBI Taxonomy" id="395087"/>
    <lineage>
        <taxon>Bacteria</taxon>
        <taxon>Pseudomonadati</taxon>
        <taxon>Bacteroidota</taxon>
        <taxon>Flavobacteriia</taxon>
        <taxon>Flavobacteriales</taxon>
        <taxon>Flavobacteriaceae</taxon>
        <taxon>Paenimyroides</taxon>
    </lineage>
</organism>
<proteinExistence type="predicted"/>
<feature type="transmembrane region" description="Helical" evidence="1">
    <location>
        <begin position="6"/>
        <end position="28"/>
    </location>
</feature>
<dbReference type="RefSeq" id="WP_290363631.1">
    <property type="nucleotide sequence ID" value="NZ_JAUFQU010000001.1"/>
</dbReference>
<evidence type="ECO:0000313" key="2">
    <source>
        <dbReference type="EMBL" id="MDN3707665.1"/>
    </source>
</evidence>
<comment type="caution">
    <text evidence="2">The sequence shown here is derived from an EMBL/GenBank/DDBJ whole genome shotgun (WGS) entry which is preliminary data.</text>
</comment>
<protein>
    <submittedName>
        <fullName evidence="2">SdpI family protein</fullName>
    </submittedName>
</protein>
<keyword evidence="1" id="KW-0812">Transmembrane</keyword>
<dbReference type="InterPro" id="IPR025962">
    <property type="entry name" value="SdpI/YhfL"/>
</dbReference>
<keyword evidence="3" id="KW-1185">Reference proteome</keyword>